<evidence type="ECO:0000313" key="2">
    <source>
        <dbReference type="Proteomes" id="UP001348817"/>
    </source>
</evidence>
<accession>A0AAU9CKA0</accession>
<gene>
    <name evidence="1" type="ORF">FUAX_49410</name>
</gene>
<protein>
    <recommendedName>
        <fullName evidence="3">6-bladed beta-propeller</fullName>
    </recommendedName>
</protein>
<keyword evidence="1" id="KW-0614">Plasmid</keyword>
<dbReference type="KEGG" id="fax:FUAX_49410"/>
<keyword evidence="2" id="KW-1185">Reference proteome</keyword>
<proteinExistence type="predicted"/>
<sequence>MVTACQAVEKTKVFPSDETVYIEVTKNKDTLTVCNYEKLAAETETLPLSNFVDTCFMVKLETRENTLMKSGKVMISNHFIGIIPYSQPRQPFKLYSRSGKYLRDIGSTGRGPGEYLNIHDAFLDEDRNCIYLVPWQGKELLRYTFDGERKEALKLDFDLCKSRLNVNHDTLSFFHLPLSPKAPLYNRFTLKGKVLDNLYAGRLALPPDFSHEVFSGNNTSQADFQLSVFGPNDNDTLYHIKNGQPVPVFTTNFQKTPTHNYRETRHHYIVEVLGTKKGLRKTWTTYIKDLILVDKQKLIAKKIKIAIDFYGGLPVSIGSNCSKGYFIQLVSATDLKIQLRKRLGDKNNMPSYRRDLLVNLDQNLREDDNHIVFFGKLK</sequence>
<evidence type="ECO:0000313" key="1">
    <source>
        <dbReference type="EMBL" id="BDD12509.1"/>
    </source>
</evidence>
<dbReference type="EMBL" id="AP025319">
    <property type="protein sequence ID" value="BDD12509.1"/>
    <property type="molecule type" value="Genomic_DNA"/>
</dbReference>
<dbReference type="AlphaFoldDB" id="A0AAU9CKA0"/>
<dbReference type="Pfam" id="PF17170">
    <property type="entry name" value="DUF5128"/>
    <property type="match status" value="1"/>
</dbReference>
<geneLocation type="plasmid" evidence="1 2">
    <name>pFA5</name>
</geneLocation>
<reference evidence="1 2" key="1">
    <citation type="submission" date="2021-12" db="EMBL/GenBank/DDBJ databases">
        <title>Genome sequencing of bacteria with rrn-lacking chromosome and rrn-plasmid.</title>
        <authorList>
            <person name="Anda M."/>
            <person name="Iwasaki W."/>
        </authorList>
    </citation>
    <scope>NUCLEOTIDE SEQUENCE [LARGE SCALE GENOMIC DNA]</scope>
    <source>
        <strain evidence="1 2">DSM 100852</strain>
        <plasmid evidence="1 2">pFA5</plasmid>
    </source>
</reference>
<organism evidence="1 2">
    <name type="scientific">Fulvitalea axinellae</name>
    <dbReference type="NCBI Taxonomy" id="1182444"/>
    <lineage>
        <taxon>Bacteria</taxon>
        <taxon>Pseudomonadati</taxon>
        <taxon>Bacteroidota</taxon>
        <taxon>Cytophagia</taxon>
        <taxon>Cytophagales</taxon>
        <taxon>Persicobacteraceae</taxon>
        <taxon>Fulvitalea</taxon>
    </lineage>
</organism>
<evidence type="ECO:0008006" key="3">
    <source>
        <dbReference type="Google" id="ProtNLM"/>
    </source>
</evidence>
<name>A0AAU9CKA0_9BACT</name>
<dbReference type="Proteomes" id="UP001348817">
    <property type="component" value="Plasmid pFA5"/>
</dbReference>